<evidence type="ECO:0000256" key="1">
    <source>
        <dbReference type="ARBA" id="ARBA00004651"/>
    </source>
</evidence>
<feature type="transmembrane region" description="Helical" evidence="6">
    <location>
        <begin position="191"/>
        <end position="209"/>
    </location>
</feature>
<feature type="domain" description="Sulfatase N-terminal" evidence="7">
    <location>
        <begin position="302"/>
        <end position="571"/>
    </location>
</feature>
<evidence type="ECO:0000256" key="4">
    <source>
        <dbReference type="ARBA" id="ARBA00022989"/>
    </source>
</evidence>
<reference evidence="8" key="1">
    <citation type="journal article" date="2015" name="Nature">
        <title>Complex archaea that bridge the gap between prokaryotes and eukaryotes.</title>
        <authorList>
            <person name="Spang A."/>
            <person name="Saw J.H."/>
            <person name="Jorgensen S.L."/>
            <person name="Zaremba-Niedzwiedzka K."/>
            <person name="Martijn J."/>
            <person name="Lind A.E."/>
            <person name="van Eijk R."/>
            <person name="Schleper C."/>
            <person name="Guy L."/>
            <person name="Ettema T.J."/>
        </authorList>
    </citation>
    <scope>NUCLEOTIDE SEQUENCE</scope>
</reference>
<keyword evidence="3 6" id="KW-0812">Transmembrane</keyword>
<organism evidence="8">
    <name type="scientific">marine sediment metagenome</name>
    <dbReference type="NCBI Taxonomy" id="412755"/>
    <lineage>
        <taxon>unclassified sequences</taxon>
        <taxon>metagenomes</taxon>
        <taxon>ecological metagenomes</taxon>
    </lineage>
</organism>
<feature type="transmembrane region" description="Helical" evidence="6">
    <location>
        <begin position="62"/>
        <end position="92"/>
    </location>
</feature>
<keyword evidence="4 6" id="KW-1133">Transmembrane helix</keyword>
<dbReference type="EMBL" id="LAZR01001336">
    <property type="protein sequence ID" value="KKN46333.1"/>
    <property type="molecule type" value="Genomic_DNA"/>
</dbReference>
<dbReference type="Gene3D" id="3.30.1120.80">
    <property type="match status" value="1"/>
</dbReference>
<evidence type="ECO:0000313" key="8">
    <source>
        <dbReference type="EMBL" id="KKN46333.1"/>
    </source>
</evidence>
<keyword evidence="5 6" id="KW-0472">Membrane</keyword>
<sequence>MGIKLTFIPKITRLIFKVIPKIQNALGPVWILVVFAVLALSFLTLARFGLSVWQGERVFGSHAWVSIFIGGLRVDIATLSYIIMPALLLTLLMQSVGWQNKVRGLIKIYLVTMSALLVFFEVITPTFINEYDLRPNRLFIEYLIYPKEVSKMIFSGYKLEVFIAVIALILSCKFASKIFNNQWQSKSSLTGLNQSILALILVCLTIFGARNSLGHRPLNPAMVSFSTDHLLNDLTLNSLYSVAFAVKQLSNEQSSQDYYGKMPTDELLSIVRNNMQNTQAAFSDVTAPTKTFHRASNTGKPKNLVIILQESLGARYVGTLGGLPLTPNIDALYKQGWGFDNLYATGTRSVRGIEAVITGFTPTPSRAVVKLDKSQRDFFTIADFLAKQNYNTQFIYGGESHFDNMRSFFLGNGFKSIVDTNNFKKIDFNGSWGASDEDLYDQADIELTKLKNQNKPFFSLIFSSSNHSPYDFPDDKITLYDKQKQTRNNAAKYADYALGTFIEKAKKSSYWDDTVFIVIADHDSRVSGSNLVPVDHFKIPAVIFGKSITHKRDSQLASQLDIPVTLLSLIGASGKHPMIGHDLSKPISDNKQRAMMQYDKNFAYMHDNKVVVLQPQKPATTYTYSNNQLVPCENDEQLVKKALAHANLGNLAYTNGWYH</sequence>
<dbReference type="InterPro" id="IPR000917">
    <property type="entry name" value="Sulfatase_N"/>
</dbReference>
<dbReference type="PANTHER" id="PTHR47371">
    <property type="entry name" value="LIPOTEICHOIC ACID SYNTHASE"/>
    <property type="match status" value="1"/>
</dbReference>
<comment type="subcellular location">
    <subcellularLocation>
        <location evidence="1">Cell membrane</location>
        <topology evidence="1">Multi-pass membrane protein</topology>
    </subcellularLocation>
</comment>
<dbReference type="InterPro" id="IPR012160">
    <property type="entry name" value="LtaS-like"/>
</dbReference>
<dbReference type="Pfam" id="PF00884">
    <property type="entry name" value="Sulfatase"/>
    <property type="match status" value="1"/>
</dbReference>
<dbReference type="InterPro" id="IPR050448">
    <property type="entry name" value="OpgB/LTA_synthase_biosynth"/>
</dbReference>
<comment type="caution">
    <text evidence="8">The sequence shown here is derived from an EMBL/GenBank/DDBJ whole genome shotgun (WGS) entry which is preliminary data.</text>
</comment>
<feature type="transmembrane region" description="Helical" evidence="6">
    <location>
        <begin position="104"/>
        <end position="128"/>
    </location>
</feature>
<dbReference type="PANTHER" id="PTHR47371:SF3">
    <property type="entry name" value="PHOSPHOGLYCEROL TRANSFERASE I"/>
    <property type="match status" value="1"/>
</dbReference>
<evidence type="ECO:0000256" key="5">
    <source>
        <dbReference type="ARBA" id="ARBA00023136"/>
    </source>
</evidence>
<proteinExistence type="predicted"/>
<evidence type="ECO:0000256" key="3">
    <source>
        <dbReference type="ARBA" id="ARBA00022692"/>
    </source>
</evidence>
<accession>A0A0F9TY68</accession>
<dbReference type="Gene3D" id="3.40.720.10">
    <property type="entry name" value="Alkaline Phosphatase, subunit A"/>
    <property type="match status" value="1"/>
</dbReference>
<protein>
    <recommendedName>
        <fullName evidence="7">Sulfatase N-terminal domain-containing protein</fullName>
    </recommendedName>
</protein>
<dbReference type="PIRSF" id="PIRSF005091">
    <property type="entry name" value="Mmb_sulf_HI1246"/>
    <property type="match status" value="1"/>
</dbReference>
<evidence type="ECO:0000256" key="6">
    <source>
        <dbReference type="SAM" id="Phobius"/>
    </source>
</evidence>
<evidence type="ECO:0000259" key="7">
    <source>
        <dbReference type="Pfam" id="PF00884"/>
    </source>
</evidence>
<keyword evidence="2" id="KW-1003">Cell membrane</keyword>
<dbReference type="SUPFAM" id="SSF53649">
    <property type="entry name" value="Alkaline phosphatase-like"/>
    <property type="match status" value="1"/>
</dbReference>
<dbReference type="InterPro" id="IPR017850">
    <property type="entry name" value="Alkaline_phosphatase_core_sf"/>
</dbReference>
<gene>
    <name evidence="8" type="ORF">LCGC14_0674010</name>
</gene>
<feature type="transmembrane region" description="Helical" evidence="6">
    <location>
        <begin position="29"/>
        <end position="50"/>
    </location>
</feature>
<dbReference type="AlphaFoldDB" id="A0A0F9TY68"/>
<dbReference type="CDD" id="cd16015">
    <property type="entry name" value="LTA_synthase"/>
    <property type="match status" value="1"/>
</dbReference>
<dbReference type="GO" id="GO:0005886">
    <property type="term" value="C:plasma membrane"/>
    <property type="evidence" value="ECO:0007669"/>
    <property type="project" value="UniProtKB-SubCell"/>
</dbReference>
<feature type="transmembrane region" description="Helical" evidence="6">
    <location>
        <begin position="161"/>
        <end position="179"/>
    </location>
</feature>
<evidence type="ECO:0000256" key="2">
    <source>
        <dbReference type="ARBA" id="ARBA00022475"/>
    </source>
</evidence>
<name>A0A0F9TY68_9ZZZZ</name>